<dbReference type="InterPro" id="IPR036852">
    <property type="entry name" value="Peptidase_S8/S53_dom_sf"/>
</dbReference>
<dbReference type="PANTHER" id="PTHR43399:SF4">
    <property type="entry name" value="CELL WALL-ASSOCIATED PROTEASE"/>
    <property type="match status" value="1"/>
</dbReference>
<dbReference type="InterPro" id="IPR023828">
    <property type="entry name" value="Peptidase_S8_Ser-AS"/>
</dbReference>
<dbReference type="InterPro" id="IPR017296">
    <property type="entry name" value="Peptidase_S8A_SAM-P45"/>
</dbReference>
<feature type="chain" id="PRO_5037792797" evidence="9">
    <location>
        <begin position="20"/>
        <end position="1226"/>
    </location>
</feature>
<evidence type="ECO:0000256" key="3">
    <source>
        <dbReference type="ARBA" id="ARBA00022801"/>
    </source>
</evidence>
<comment type="similarity">
    <text evidence="1 6 7">Belongs to the peptidase S8 family.</text>
</comment>
<dbReference type="Proteomes" id="UP000600365">
    <property type="component" value="Unassembled WGS sequence"/>
</dbReference>
<comment type="caution">
    <text evidence="11">The sequence shown here is derived from an EMBL/GenBank/DDBJ whole genome shotgun (WGS) entry which is preliminary data.</text>
</comment>
<dbReference type="InterPro" id="IPR015500">
    <property type="entry name" value="Peptidase_S8_subtilisin-rel"/>
</dbReference>
<dbReference type="EMBL" id="BMMM01000024">
    <property type="protein sequence ID" value="GGN90496.1"/>
    <property type="molecule type" value="Genomic_DNA"/>
</dbReference>
<dbReference type="PANTHER" id="PTHR43399">
    <property type="entry name" value="SUBTILISIN-RELATED"/>
    <property type="match status" value="1"/>
</dbReference>
<evidence type="ECO:0000256" key="6">
    <source>
        <dbReference type="PROSITE-ProRule" id="PRU01240"/>
    </source>
</evidence>
<keyword evidence="4 6" id="KW-0720">Serine protease</keyword>
<dbReference type="InterPro" id="IPR022398">
    <property type="entry name" value="Peptidase_S8_His-AS"/>
</dbReference>
<dbReference type="PROSITE" id="PS00138">
    <property type="entry name" value="SUBTILASE_SER"/>
    <property type="match status" value="1"/>
</dbReference>
<dbReference type="InterPro" id="IPR000209">
    <property type="entry name" value="Peptidase_S8/S53_dom"/>
</dbReference>
<gene>
    <name evidence="11" type="ORF">GCM10011579_086390</name>
</gene>
<dbReference type="SUPFAM" id="SSF52025">
    <property type="entry name" value="PA domain"/>
    <property type="match status" value="1"/>
</dbReference>
<dbReference type="PIRSF" id="PIRSF037852">
    <property type="entry name" value="Subtilisin_rel_SAV5721"/>
    <property type="match status" value="1"/>
</dbReference>
<evidence type="ECO:0000256" key="8">
    <source>
        <dbReference type="SAM" id="MobiDB-lite"/>
    </source>
</evidence>
<feature type="compositionally biased region" description="Polar residues" evidence="8">
    <location>
        <begin position="34"/>
        <end position="44"/>
    </location>
</feature>
<evidence type="ECO:0000256" key="7">
    <source>
        <dbReference type="RuleBase" id="RU003355"/>
    </source>
</evidence>
<keyword evidence="9" id="KW-0732">Signal</keyword>
<accession>A0A918DAJ6</accession>
<name>A0A918DAJ6_9ACTN</name>
<feature type="domain" description="Peptidase S8/S53" evidence="10">
    <location>
        <begin position="227"/>
        <end position="484"/>
    </location>
</feature>
<dbReference type="PROSITE" id="PS51892">
    <property type="entry name" value="SUBTILASE"/>
    <property type="match status" value="1"/>
</dbReference>
<dbReference type="SUPFAM" id="SSF52743">
    <property type="entry name" value="Subtilisin-like"/>
    <property type="match status" value="1"/>
</dbReference>
<dbReference type="Gene3D" id="3.40.50.200">
    <property type="entry name" value="Peptidase S8/S53 domain"/>
    <property type="match status" value="1"/>
</dbReference>
<evidence type="ECO:0000259" key="10">
    <source>
        <dbReference type="Pfam" id="PF00082"/>
    </source>
</evidence>
<evidence type="ECO:0000256" key="1">
    <source>
        <dbReference type="ARBA" id="ARBA00011073"/>
    </source>
</evidence>
<dbReference type="InterPro" id="IPR051048">
    <property type="entry name" value="Peptidase_S8/S53_subtilisin"/>
</dbReference>
<evidence type="ECO:0000256" key="4">
    <source>
        <dbReference type="ARBA" id="ARBA00022825"/>
    </source>
</evidence>
<dbReference type="GO" id="GO:0004252">
    <property type="term" value="F:serine-type endopeptidase activity"/>
    <property type="evidence" value="ECO:0007669"/>
    <property type="project" value="UniProtKB-UniRule"/>
</dbReference>
<dbReference type="Gene3D" id="3.50.30.30">
    <property type="match status" value="1"/>
</dbReference>
<evidence type="ECO:0000256" key="5">
    <source>
        <dbReference type="PIRSR" id="PIRSR615500-1"/>
    </source>
</evidence>
<organism evidence="11 12">
    <name type="scientific">Streptomyces albiflavescens</name>
    <dbReference type="NCBI Taxonomy" id="1623582"/>
    <lineage>
        <taxon>Bacteria</taxon>
        <taxon>Bacillati</taxon>
        <taxon>Actinomycetota</taxon>
        <taxon>Actinomycetes</taxon>
        <taxon>Kitasatosporales</taxon>
        <taxon>Streptomycetaceae</taxon>
        <taxon>Streptomyces</taxon>
    </lineage>
</organism>
<feature type="active site" description="Charge relay system" evidence="5 6">
    <location>
        <position position="269"/>
    </location>
</feature>
<keyword evidence="3 6" id="KW-0378">Hydrolase</keyword>
<dbReference type="AlphaFoldDB" id="A0A918DAJ6"/>
<dbReference type="InterPro" id="IPR046450">
    <property type="entry name" value="PA_dom_sf"/>
</dbReference>
<evidence type="ECO:0000256" key="9">
    <source>
        <dbReference type="SAM" id="SignalP"/>
    </source>
</evidence>
<feature type="region of interest" description="Disordered" evidence="8">
    <location>
        <begin position="23"/>
        <end position="44"/>
    </location>
</feature>
<dbReference type="PROSITE" id="PS00136">
    <property type="entry name" value="SUBTILASE_ASP"/>
    <property type="match status" value="1"/>
</dbReference>
<dbReference type="PROSITE" id="PS00137">
    <property type="entry name" value="SUBTILASE_HIS"/>
    <property type="match status" value="1"/>
</dbReference>
<evidence type="ECO:0000256" key="2">
    <source>
        <dbReference type="ARBA" id="ARBA00022670"/>
    </source>
</evidence>
<feature type="active site" description="Charge relay system" evidence="5 6">
    <location>
        <position position="439"/>
    </location>
</feature>
<feature type="active site" description="Charge relay system" evidence="5 6">
    <location>
        <position position="236"/>
    </location>
</feature>
<protein>
    <submittedName>
        <fullName evidence="11">Peptidase</fullName>
    </submittedName>
</protein>
<keyword evidence="12" id="KW-1185">Reference proteome</keyword>
<sequence length="1226" mass="128810">MIALGAVAALVLGVVPATAAASANPVTPVPAGSAQRSPGNSGTHTVTLITGDKVTIGTAADGTVVRSFEAANGATAGFHRAVIDGATYVYPDAVLPYVGAGKLDKQLFNVTRLIADGYDDAHASRLPLIVSYTDAATRSRTLPKVAGSSVVRRLAGIQGAALAQNRKQAPAFWSALTGGPGTAARTAKPAFAGGIAKVWLDGKVKADLADSTAQIGAQQVWAEGNSGKGVKVAVLDSGVDAEHPDLTGQVDASTSFVPYEEDTADYNGHGTHVASTIAGTGDASDGKERGVASGARLAIGKVLDSEGRGQESWIIAGMEWAARDQRARIISMSLGGGGDATDPMSQTVDTLSRETGALFVVAAGNGGPHAISSPGAADAALTVGAVDSADQLADFSSQGPRDGDAGLKPELTAPGVDIVAARSHYKRGSAYYTTMSGTSMATPHVAGAAALLASEHPDWTGSQLKEALVSSTKATPSYTPYQAGAGRLDALAAVHASVFATASAYSGFHTWPPKPGETDVRKVTYTNVGDAPVSLGLAVDGTVPAGLFTLSDDRITVPAHGTASVDLTTQLERLTADHPISAMITGTDEAGTVRARTLIGGAREGQRQNLTVVAKDRSGNPLAGRVLLTAEHLFTVIDLDESGTGTIRLPVGSYSGWLTADVRGANGPHSRGMALLAFNDVQLDQDRTVTLDGRKTRQILARVPKQTTPVAPRLDVHRSFTDSLVESSMLPNPSYDSIWALPTGKKVTDGEFEFGARFRLEQPALTLGTTSKTYADPLVKRAAEPLPAGTRTLTAVYAGEGTAEEFARQNVRGKAVVVRGSDPAGIKAQAEAATAAGAQVLVVVNDGDGRLEPWDETPWSPESPAPLTVATLNTDQGADLIGALRHGAVKLKVTSRPTTDYVYDVVHHWSGAVPADPTWREEPKDLGRVDVSFRNYRQGKAMEFRPDVWRGWAVGNQLTTPAQGERTDWVTSAATWLDDAFIQGETGQHSIGVLRYPARKTGKVSWFGPIQRPRMGPMGYQPVRYLDTMYITAPGWGDSGAGHVGEAGANFDVKDWMSLYQGDQQLDWGNAEWLQVPALPAERLPYRLVLDNDRGAWANPYSTHTLTEWDFTSTATGTESTQSLPLIQLDYGVDTDKAGRADRHADLTVTASHLPGTTAAIAKPSFEVSYDDGKTWLRGDLTRAGDGWRTSLRAPKSADFATLRVTARDNAGNAVSQTINRAFGLR</sequence>
<proteinExistence type="inferred from homology"/>
<evidence type="ECO:0000313" key="12">
    <source>
        <dbReference type="Proteomes" id="UP000600365"/>
    </source>
</evidence>
<dbReference type="InterPro" id="IPR023827">
    <property type="entry name" value="Peptidase_S8_Asp-AS"/>
</dbReference>
<dbReference type="Pfam" id="PF00082">
    <property type="entry name" value="Peptidase_S8"/>
    <property type="match status" value="1"/>
</dbReference>
<dbReference type="GO" id="GO:0006508">
    <property type="term" value="P:proteolysis"/>
    <property type="evidence" value="ECO:0007669"/>
    <property type="project" value="UniProtKB-KW"/>
</dbReference>
<dbReference type="PRINTS" id="PR00723">
    <property type="entry name" value="SUBTILISIN"/>
</dbReference>
<evidence type="ECO:0000313" key="11">
    <source>
        <dbReference type="EMBL" id="GGN90496.1"/>
    </source>
</evidence>
<feature type="signal peptide" evidence="9">
    <location>
        <begin position="1"/>
        <end position="19"/>
    </location>
</feature>
<keyword evidence="2 6" id="KW-0645">Protease</keyword>
<reference evidence="11 12" key="1">
    <citation type="journal article" date="2014" name="Int. J. Syst. Evol. Microbiol.">
        <title>Complete genome sequence of Corynebacterium casei LMG S-19264T (=DSM 44701T), isolated from a smear-ripened cheese.</title>
        <authorList>
            <consortium name="US DOE Joint Genome Institute (JGI-PGF)"/>
            <person name="Walter F."/>
            <person name="Albersmeier A."/>
            <person name="Kalinowski J."/>
            <person name="Ruckert C."/>
        </authorList>
    </citation>
    <scope>NUCLEOTIDE SEQUENCE [LARGE SCALE GENOMIC DNA]</scope>
    <source>
        <strain evidence="11 12">CGMCC 4.7111</strain>
    </source>
</reference>